<gene>
    <name evidence="2" type="ORF">JBF11_09500</name>
</gene>
<evidence type="ECO:0000313" key="2">
    <source>
        <dbReference type="EMBL" id="UWX05661.1"/>
    </source>
</evidence>
<dbReference type="Proteomes" id="UP001058120">
    <property type="component" value="Chromosome"/>
</dbReference>
<name>A0ABY5Y2C3_9BACT</name>
<reference evidence="2" key="1">
    <citation type="submission" date="2020-12" db="EMBL/GenBank/DDBJ databases">
        <title>Taurinivorans muris gen. nov., sp. nov., fundamental and realized metabolic niche of a ubiquitous sulfidogenic bacterium in the murine intestine.</title>
        <authorList>
            <person name="Ye H."/>
            <person name="Hanson B.T."/>
            <person name="Loy A."/>
        </authorList>
    </citation>
    <scope>NUCLEOTIDE SEQUENCE</scope>
    <source>
        <strain evidence="2">LT0009</strain>
    </source>
</reference>
<sequence length="385" mass="42285">MKTIAEINERIKQGRAVVLTAEEMTKAVKEMGAEKAAKEIDVVTTGTFSPMCSSGMLFNIGQTEAPTLRASKMWLNDVPCHAGLAAVDGFVGATEMREGDPLNQVYPGEFHYGGAHVIEDLIAGRKVKLRCESYTTDCYPKKSFEREITIHDLKYAHMLNPRNCYQNYNVAVNENAHKTLYTYMGALKPHLQNANFATSGELSPLFNDPYFKTIGLGTRIFLGGGIGYVIGSGTQHVPNPKRTEKGVPMSASGTLMVKGDMKAMSDRYVRAHSLFGYGVSLAVGIGIPIPVLNAEIAQYTGVGNEDILMPVKDYSLDYQNCSSRVIKHVSYAELISGSIDIDGKKVPTHPLTSYQRSLEIAEELKKRIEKGAFLLTQPVENIEAY</sequence>
<protein>
    <submittedName>
        <fullName evidence="2">Homocysteine biosynthesis protein</fullName>
    </submittedName>
</protein>
<dbReference type="InterPro" id="IPR002708">
    <property type="entry name" value="HcyBio"/>
</dbReference>
<accession>A0ABY5Y2C3</accession>
<proteinExistence type="predicted"/>
<feature type="domain" description="Homocysteine biosynthesis enzyme sulfur-incorporation" evidence="1">
    <location>
        <begin position="16"/>
        <end position="375"/>
    </location>
</feature>
<dbReference type="Pfam" id="PF01837">
    <property type="entry name" value="HcyBio"/>
    <property type="match status" value="1"/>
</dbReference>
<keyword evidence="3" id="KW-1185">Reference proteome</keyword>
<evidence type="ECO:0000259" key="1">
    <source>
        <dbReference type="Pfam" id="PF01837"/>
    </source>
</evidence>
<dbReference type="RefSeq" id="WP_334315249.1">
    <property type="nucleotide sequence ID" value="NZ_CP065938.1"/>
</dbReference>
<evidence type="ECO:0000313" key="3">
    <source>
        <dbReference type="Proteomes" id="UP001058120"/>
    </source>
</evidence>
<organism evidence="2 3">
    <name type="scientific">Taurinivorans muris</name>
    <dbReference type="NCBI Taxonomy" id="2787751"/>
    <lineage>
        <taxon>Bacteria</taxon>
        <taxon>Pseudomonadati</taxon>
        <taxon>Thermodesulfobacteriota</taxon>
        <taxon>Desulfovibrionia</taxon>
        <taxon>Desulfovibrionales</taxon>
        <taxon>Desulfovibrionaceae</taxon>
        <taxon>Taurinivorans</taxon>
    </lineage>
</organism>
<dbReference type="EMBL" id="CP065938">
    <property type="protein sequence ID" value="UWX05661.1"/>
    <property type="molecule type" value="Genomic_DNA"/>
</dbReference>